<dbReference type="Pfam" id="PF00560">
    <property type="entry name" value="LRR_1"/>
    <property type="match status" value="2"/>
</dbReference>
<dbReference type="Pfam" id="PF08263">
    <property type="entry name" value="LRRNT_2"/>
    <property type="match status" value="1"/>
</dbReference>
<evidence type="ECO:0000256" key="5">
    <source>
        <dbReference type="ARBA" id="ARBA00022737"/>
    </source>
</evidence>
<dbReference type="InterPro" id="IPR011009">
    <property type="entry name" value="Kinase-like_dom_sf"/>
</dbReference>
<dbReference type="PRINTS" id="PR00019">
    <property type="entry name" value="LEURICHRPT"/>
</dbReference>
<dbReference type="InterPro" id="IPR046959">
    <property type="entry name" value="PRK1-6/SRF4-like"/>
</dbReference>
<organism evidence="13 14">
    <name type="scientific">Thlaspi arvense</name>
    <name type="common">Field penny-cress</name>
    <dbReference type="NCBI Taxonomy" id="13288"/>
    <lineage>
        <taxon>Eukaryota</taxon>
        <taxon>Viridiplantae</taxon>
        <taxon>Streptophyta</taxon>
        <taxon>Embryophyta</taxon>
        <taxon>Tracheophyta</taxon>
        <taxon>Spermatophyta</taxon>
        <taxon>Magnoliopsida</taxon>
        <taxon>eudicotyledons</taxon>
        <taxon>Gunneridae</taxon>
        <taxon>Pentapetalae</taxon>
        <taxon>rosids</taxon>
        <taxon>malvids</taxon>
        <taxon>Brassicales</taxon>
        <taxon>Brassicaceae</taxon>
        <taxon>Thlaspideae</taxon>
        <taxon>Thlaspi</taxon>
    </lineage>
</organism>
<evidence type="ECO:0000313" key="13">
    <source>
        <dbReference type="EMBL" id="CAH2053855.1"/>
    </source>
</evidence>
<dbReference type="SUPFAM" id="SSF52058">
    <property type="entry name" value="L domain-like"/>
    <property type="match status" value="1"/>
</dbReference>
<feature type="region of interest" description="Disordered" evidence="9">
    <location>
        <begin position="606"/>
        <end position="638"/>
    </location>
</feature>
<comment type="subcellular location">
    <subcellularLocation>
        <location evidence="1">Membrane</location>
    </subcellularLocation>
</comment>
<keyword evidence="8" id="KW-0675">Receptor</keyword>
<keyword evidence="3 10" id="KW-0812">Transmembrane</keyword>
<dbReference type="Proteomes" id="UP000836841">
    <property type="component" value="Chromosome 3"/>
</dbReference>
<evidence type="ECO:0000256" key="4">
    <source>
        <dbReference type="ARBA" id="ARBA00022729"/>
    </source>
</evidence>
<dbReference type="Gene3D" id="3.30.200.20">
    <property type="entry name" value="Phosphorylase Kinase, domain 1"/>
    <property type="match status" value="1"/>
</dbReference>
<dbReference type="InterPro" id="IPR001245">
    <property type="entry name" value="Ser-Thr/Tyr_kinase_cat_dom"/>
</dbReference>
<dbReference type="SUPFAM" id="SSF56112">
    <property type="entry name" value="Protein kinase-like (PK-like)"/>
    <property type="match status" value="1"/>
</dbReference>
<keyword evidence="14" id="KW-1185">Reference proteome</keyword>
<dbReference type="PROSITE" id="PS50011">
    <property type="entry name" value="PROTEIN_KINASE_DOM"/>
    <property type="match status" value="1"/>
</dbReference>
<dbReference type="Gene3D" id="3.80.10.10">
    <property type="entry name" value="Ribonuclease Inhibitor"/>
    <property type="match status" value="2"/>
</dbReference>
<dbReference type="InterPro" id="IPR013210">
    <property type="entry name" value="LRR_N_plant-typ"/>
</dbReference>
<feature type="transmembrane region" description="Helical" evidence="10">
    <location>
        <begin position="30"/>
        <end position="51"/>
    </location>
</feature>
<evidence type="ECO:0000256" key="8">
    <source>
        <dbReference type="ARBA" id="ARBA00023170"/>
    </source>
</evidence>
<dbReference type="SUPFAM" id="SSF55961">
    <property type="entry name" value="Bet v1-like"/>
    <property type="match status" value="1"/>
</dbReference>
<name>A0AAU9RZH4_THLAR</name>
<evidence type="ECO:0000259" key="12">
    <source>
        <dbReference type="PROSITE" id="PS50848"/>
    </source>
</evidence>
<dbReference type="FunFam" id="3.30.530.20:FF:000027">
    <property type="entry name" value="StAR-related lipid transfer protein 7, mitochondrial"/>
    <property type="match status" value="1"/>
</dbReference>
<dbReference type="EMBL" id="OU466859">
    <property type="protein sequence ID" value="CAH2053855.1"/>
    <property type="molecule type" value="Genomic_DNA"/>
</dbReference>
<dbReference type="Gene3D" id="1.10.510.10">
    <property type="entry name" value="Transferase(Phosphotransferase) domain 1"/>
    <property type="match status" value="1"/>
</dbReference>
<dbReference type="InterPro" id="IPR023393">
    <property type="entry name" value="START-like_dom_sf"/>
</dbReference>
<protein>
    <recommendedName>
        <fullName evidence="15">Protein kinase domain-containing protein</fullName>
    </recommendedName>
</protein>
<proteinExistence type="predicted"/>
<evidence type="ECO:0000256" key="3">
    <source>
        <dbReference type="ARBA" id="ARBA00022692"/>
    </source>
</evidence>
<dbReference type="Pfam" id="PF07714">
    <property type="entry name" value="PK_Tyr_Ser-Thr"/>
    <property type="match status" value="1"/>
</dbReference>
<sequence length="1060" mass="116626">MNSGDTLSKLALYVSSSKVFFRRADGDDGVICYCWATVLALVFILFCQIFRKFRFFSHASSSSSPAVSVSQSLRSKSGISTLVSDEDLRGLIEKLGERNEDGEIWENVIQKSNPRVSYTAKCCKPKDGGAMKYLSTTVFEDCSPEALRDFYMDNEYRKQWDKTVVEHEQLQVDSNSGIEIGRTIKKFPLLTPREYVLAWRLWEGKDKFYCFIKECDHNMVPQQRKYVRVSYFRSGWRIRKGRNACEIHMFHQEDAGLNVEMAKLAFSRGIWSYVCKMENALRKYVATSHRPQGPTVSAVSLMKKIPSEFESQTDDITNSSVTITSGLHTGEGAKRKKLLRVPSKKHIASGMLLVGGAVGGAVCLSRGHSALGAKVALAYFLTKLSKRVAPPSQTSQNAVSALNDAYKSMNSPSKLSGWSSSGGDPCGDSWDGITCKGSSVTEIKVSGRGLSGSLGYQLGNLKSLTYLDVSKNNLNGNLPYQLPENLVYLDGSENDFNGNVPYSVSLMNDLNYLNLGRNNLNGELSDMFQKLPKLETIDLSSNQLTGRLPQSFANLTGLKTLNLQENQFKGSINALRDLPQIDDVNVANNQFTGWIPNELKNIGNLETGGNKWSSGRAPSPPPGTRHVDRGSGGGGGSSKALTTGLIVAVSTIGGLIFIAGLIALLCRRKNSHHSSHFFDEEKGGTNKSKPLFTPQSSQMLQFDSMDDFRGQKTVDSNASIDTKMTVDSNASVKRTSSVSFKNSPTFHLIPAIQRVATPDRFSSPEDSPETRGVKAFTLTDLQNSASGFSPNRLIGEGTIGRVYKAKYEDGKKFAVKEIDSSLLGKGNTEEFSHIVSSISSIHHPNMAELRGYCSEQGRNMLVYEYFTSGSLNRFLHQSDDFSKPLTWNTRIKIALGTAQAIEYLHEVCSPPLVHKNIKSSNILLDSELNPHLSDYGLANFHHRTSQNLGVGYNAPECTDPSAYTLKSDVYSFGVVMLELLTGRTPYDSDRPKAEQSLVRWAKPQLKDMATLEEMVDPALCGLYAPESVSAFADVVSICVMTEPGLRPPVSNVVEALKKLV</sequence>
<dbReference type="PANTHER" id="PTHR48007">
    <property type="entry name" value="LEUCINE-RICH REPEAT RECEPTOR-LIKE PROTEIN KINASE PXC1"/>
    <property type="match status" value="1"/>
</dbReference>
<gene>
    <name evidence="13" type="ORF">TAV2_LOCUS10294</name>
</gene>
<feature type="domain" description="Protein kinase" evidence="11">
    <location>
        <begin position="788"/>
        <end position="1060"/>
    </location>
</feature>
<dbReference type="GO" id="GO:0016020">
    <property type="term" value="C:membrane"/>
    <property type="evidence" value="ECO:0007669"/>
    <property type="project" value="UniProtKB-SubCell"/>
</dbReference>
<dbReference type="Pfam" id="PF01852">
    <property type="entry name" value="START"/>
    <property type="match status" value="1"/>
</dbReference>
<evidence type="ECO:0000313" key="14">
    <source>
        <dbReference type="Proteomes" id="UP000836841"/>
    </source>
</evidence>
<evidence type="ECO:0008006" key="15">
    <source>
        <dbReference type="Google" id="ProtNLM"/>
    </source>
</evidence>
<evidence type="ECO:0000256" key="9">
    <source>
        <dbReference type="SAM" id="MobiDB-lite"/>
    </source>
</evidence>
<evidence type="ECO:0000259" key="11">
    <source>
        <dbReference type="PROSITE" id="PS50011"/>
    </source>
</evidence>
<dbReference type="GO" id="GO:0005524">
    <property type="term" value="F:ATP binding"/>
    <property type="evidence" value="ECO:0007669"/>
    <property type="project" value="InterPro"/>
</dbReference>
<dbReference type="InterPro" id="IPR000719">
    <property type="entry name" value="Prot_kinase_dom"/>
</dbReference>
<feature type="domain" description="START" evidence="12">
    <location>
        <begin position="101"/>
        <end position="286"/>
    </location>
</feature>
<dbReference type="PANTHER" id="PTHR48007:SF13">
    <property type="entry name" value="PROTEIN STRUBBELIG-RECEPTOR FAMILY 4"/>
    <property type="match status" value="1"/>
</dbReference>
<keyword evidence="4" id="KW-0732">Signal</keyword>
<dbReference type="FunFam" id="3.80.10.10:FF:000062">
    <property type="entry name" value="protein STRUBBELIG-RECEPTOR FAMILY 3"/>
    <property type="match status" value="1"/>
</dbReference>
<dbReference type="Gene3D" id="3.30.530.20">
    <property type="match status" value="1"/>
</dbReference>
<dbReference type="PROSITE" id="PS50848">
    <property type="entry name" value="START"/>
    <property type="match status" value="1"/>
</dbReference>
<keyword evidence="6 10" id="KW-1133">Transmembrane helix</keyword>
<accession>A0AAU9RZH4</accession>
<keyword evidence="5" id="KW-0677">Repeat</keyword>
<evidence type="ECO:0000256" key="6">
    <source>
        <dbReference type="ARBA" id="ARBA00022989"/>
    </source>
</evidence>
<keyword evidence="7 10" id="KW-0472">Membrane</keyword>
<dbReference type="GO" id="GO:0004672">
    <property type="term" value="F:protein kinase activity"/>
    <property type="evidence" value="ECO:0007669"/>
    <property type="project" value="InterPro"/>
</dbReference>
<reference evidence="13 14" key="1">
    <citation type="submission" date="2022-03" db="EMBL/GenBank/DDBJ databases">
        <authorList>
            <person name="Nunn A."/>
            <person name="Chopra R."/>
            <person name="Nunn A."/>
            <person name="Contreras Garrido A."/>
        </authorList>
    </citation>
    <scope>NUCLEOTIDE SEQUENCE [LARGE SCALE GENOMIC DNA]</scope>
</reference>
<feature type="transmembrane region" description="Helical" evidence="10">
    <location>
        <begin position="645"/>
        <end position="666"/>
    </location>
</feature>
<dbReference type="InterPro" id="IPR002913">
    <property type="entry name" value="START_lipid-bd_dom"/>
</dbReference>
<dbReference type="InterPro" id="IPR001611">
    <property type="entry name" value="Leu-rich_rpt"/>
</dbReference>
<keyword evidence="2" id="KW-0433">Leucine-rich repeat</keyword>
<evidence type="ECO:0000256" key="10">
    <source>
        <dbReference type="SAM" id="Phobius"/>
    </source>
</evidence>
<dbReference type="FunFam" id="3.30.200.20:FF:000125">
    <property type="entry name" value="Protein STRUBBELIG-RECEPTOR FAMILY 8"/>
    <property type="match status" value="1"/>
</dbReference>
<dbReference type="CDD" id="cd08870">
    <property type="entry name" value="START_STARD2_7-like"/>
    <property type="match status" value="1"/>
</dbReference>
<dbReference type="FunFam" id="1.10.510.10:FF:000095">
    <property type="entry name" value="protein STRUBBELIG-RECEPTOR FAMILY 8"/>
    <property type="match status" value="1"/>
</dbReference>
<evidence type="ECO:0000256" key="2">
    <source>
        <dbReference type="ARBA" id="ARBA00022614"/>
    </source>
</evidence>
<dbReference type="AlphaFoldDB" id="A0AAU9RZH4"/>
<evidence type="ECO:0000256" key="7">
    <source>
        <dbReference type="ARBA" id="ARBA00023136"/>
    </source>
</evidence>
<evidence type="ECO:0000256" key="1">
    <source>
        <dbReference type="ARBA" id="ARBA00004370"/>
    </source>
</evidence>
<dbReference type="GO" id="GO:0008289">
    <property type="term" value="F:lipid binding"/>
    <property type="evidence" value="ECO:0007669"/>
    <property type="project" value="InterPro"/>
</dbReference>
<dbReference type="InterPro" id="IPR032675">
    <property type="entry name" value="LRR_dom_sf"/>
</dbReference>